<proteinExistence type="predicted"/>
<gene>
    <name evidence="1" type="ORF">CSSPJE1EN2_LOCUS13562</name>
</gene>
<sequence length="95" mass="10984">MQLLSDKEVFNNAIQASKDAHGLSMDITEDGKVKAEEALRKKTYDEGINYMVQRNRERITEIWFVVKQHQDEINGVFKQIFHGDVSSVRSRSVDN</sequence>
<dbReference type="EMBL" id="OZ023703">
    <property type="protein sequence ID" value="CAK9870894.1"/>
    <property type="molecule type" value="Genomic_DNA"/>
</dbReference>
<organism evidence="1 2">
    <name type="scientific">Sphagnum jensenii</name>
    <dbReference type="NCBI Taxonomy" id="128206"/>
    <lineage>
        <taxon>Eukaryota</taxon>
        <taxon>Viridiplantae</taxon>
        <taxon>Streptophyta</taxon>
        <taxon>Embryophyta</taxon>
        <taxon>Bryophyta</taxon>
        <taxon>Sphagnophytina</taxon>
        <taxon>Sphagnopsida</taxon>
        <taxon>Sphagnales</taxon>
        <taxon>Sphagnaceae</taxon>
        <taxon>Sphagnum</taxon>
    </lineage>
</organism>
<evidence type="ECO:0000313" key="1">
    <source>
        <dbReference type="EMBL" id="CAK9870894.1"/>
    </source>
</evidence>
<accession>A0ABP1B754</accession>
<reference evidence="1 2" key="1">
    <citation type="submission" date="2024-03" db="EMBL/GenBank/DDBJ databases">
        <authorList>
            <consortium name="ELIXIR-Norway"/>
            <consortium name="Elixir Norway"/>
        </authorList>
    </citation>
    <scope>NUCLEOTIDE SEQUENCE [LARGE SCALE GENOMIC DNA]</scope>
</reference>
<evidence type="ECO:0000313" key="2">
    <source>
        <dbReference type="Proteomes" id="UP001497522"/>
    </source>
</evidence>
<protein>
    <submittedName>
        <fullName evidence="1">Uncharacterized protein</fullName>
    </submittedName>
</protein>
<dbReference type="Proteomes" id="UP001497522">
    <property type="component" value="Chromosome 2"/>
</dbReference>
<keyword evidence="2" id="KW-1185">Reference proteome</keyword>
<name>A0ABP1B754_9BRYO</name>